<reference evidence="19 20" key="1">
    <citation type="submission" date="2024-04" db="EMBL/GenBank/DDBJ databases">
        <title>Symmetric and asymmetric DNA N6-adenine methylation regulates different biological responses in Mucorales.</title>
        <authorList>
            <consortium name="Lawrence Berkeley National Laboratory"/>
            <person name="Lax C."/>
            <person name="Mondo S.J."/>
            <person name="Osorio-Concepcion M."/>
            <person name="Muszewska A."/>
            <person name="Corrochano-Luque M."/>
            <person name="Gutierrez G."/>
            <person name="Riley R."/>
            <person name="Lipzen A."/>
            <person name="Guo J."/>
            <person name="Hundley H."/>
            <person name="Amirebrahimi M."/>
            <person name="Ng V."/>
            <person name="Lorenzo-Gutierrez D."/>
            <person name="Binder U."/>
            <person name="Yang J."/>
            <person name="Song Y."/>
            <person name="Canovas D."/>
            <person name="Navarro E."/>
            <person name="Freitag M."/>
            <person name="Gabaldon T."/>
            <person name="Grigoriev I.V."/>
            <person name="Corrochano L.M."/>
            <person name="Nicolas F.E."/>
            <person name="Garre V."/>
        </authorList>
    </citation>
    <scope>NUCLEOTIDE SEQUENCE [LARGE SCALE GENOMIC DNA]</scope>
    <source>
        <strain evidence="19 20">L51</strain>
    </source>
</reference>
<evidence type="ECO:0000256" key="13">
    <source>
        <dbReference type="ARBA" id="ARBA00023136"/>
    </source>
</evidence>
<dbReference type="InterPro" id="IPR001709">
    <property type="entry name" value="Flavoprot_Pyr_Nucl_cyt_Rdtase"/>
</dbReference>
<proteinExistence type="inferred from homology"/>
<evidence type="ECO:0000259" key="18">
    <source>
        <dbReference type="PROSITE" id="PS51384"/>
    </source>
</evidence>
<dbReference type="PRINTS" id="PR00369">
    <property type="entry name" value="FLAVODOXIN"/>
</dbReference>
<keyword evidence="10" id="KW-1133">Transmembrane helix</keyword>
<dbReference type="Proteomes" id="UP001448207">
    <property type="component" value="Unassembled WGS sequence"/>
</dbReference>
<dbReference type="PANTHER" id="PTHR19384:SF17">
    <property type="entry name" value="NADPH--CYTOCHROME P450 REDUCTASE"/>
    <property type="match status" value="1"/>
</dbReference>
<dbReference type="SUPFAM" id="SSF52343">
    <property type="entry name" value="Ferredoxin reductase-like, C-terminal NADP-linked domain"/>
    <property type="match status" value="1"/>
</dbReference>
<dbReference type="SUPFAM" id="SSF63380">
    <property type="entry name" value="Riboflavin synthase domain-like"/>
    <property type="match status" value="1"/>
</dbReference>
<keyword evidence="13 16" id="KW-0472">Membrane</keyword>
<evidence type="ECO:0000256" key="6">
    <source>
        <dbReference type="ARBA" id="ARBA00022824"/>
    </source>
</evidence>
<keyword evidence="20" id="KW-1185">Reference proteome</keyword>
<evidence type="ECO:0000256" key="12">
    <source>
        <dbReference type="ARBA" id="ARBA00023011"/>
    </source>
</evidence>
<dbReference type="PIRSF" id="PIRSF000208">
    <property type="entry name" value="P450R"/>
    <property type="match status" value="1"/>
</dbReference>
<dbReference type="InterPro" id="IPR017938">
    <property type="entry name" value="Riboflavin_synthase-like_b-brl"/>
</dbReference>
<evidence type="ECO:0000256" key="5">
    <source>
        <dbReference type="ARBA" id="ARBA00022692"/>
    </source>
</evidence>
<dbReference type="EMBL" id="JBCLYO010000001">
    <property type="protein sequence ID" value="KAL0095906.1"/>
    <property type="molecule type" value="Genomic_DNA"/>
</dbReference>
<feature type="domain" description="Flavodoxin-like" evidence="17">
    <location>
        <begin position="72"/>
        <end position="224"/>
    </location>
</feature>
<dbReference type="InterPro" id="IPR003097">
    <property type="entry name" value="CysJ-like_FAD-binding"/>
</dbReference>
<comment type="cofactor">
    <cofactor evidence="1">
        <name>FMN</name>
        <dbReference type="ChEBI" id="CHEBI:58210"/>
    </cofactor>
</comment>
<organism evidence="19 20">
    <name type="scientific">Phycomyces blakesleeanus</name>
    <dbReference type="NCBI Taxonomy" id="4837"/>
    <lineage>
        <taxon>Eukaryota</taxon>
        <taxon>Fungi</taxon>
        <taxon>Fungi incertae sedis</taxon>
        <taxon>Mucoromycota</taxon>
        <taxon>Mucoromycotina</taxon>
        <taxon>Mucoromycetes</taxon>
        <taxon>Mucorales</taxon>
        <taxon>Phycomycetaceae</taxon>
        <taxon>Phycomyces</taxon>
    </lineage>
</organism>
<protein>
    <recommendedName>
        <fullName evidence="16">NADPH--cytochrome P450 reductase</fullName>
        <ecNumber evidence="16">1.6.2.4</ecNumber>
    </recommendedName>
</protein>
<keyword evidence="15" id="KW-0753">Steroid metabolism</keyword>
<sequence>MKSGSASLNNQHLLALVSLASLSTIALWLAKSHFFGSTKQSKKSVDPPLQSNDIGLSGLDFVDAMENQDRKVVIFYGSQTGNAEEYAKRLGKECKKRYGIDSLVVDLEQCDMKCLDKLPEDSLAIFVVATYGEGEPTDSTLPFWDLLHSSYPTFTGLPDDKPLKNLHYMMFGLGNSTYNFFNEASRALDKKLTGLGATRIGERGEGDDDNALEDHYVEWETHACPLIKEAVGASESSDNSIMSEYIVEEEEIEPEYIYHGQLGNRDQTTFDIKNPFLAPFTSKDLIHDSNRHCLHLEIDISGSNFVYETGDHLGIWPTNSEDAVEKTSRLFGLKNKLNKAISIKARDIHAAKQSPFPSPTTYIAMLRHYVDINQCPSRQVLAGLAPYAPTPQAKLMLNKLVSNKEEYARVVLDSARSLADVLEYTLAESETLTFGAVPPEVLVECFNRLQPRYYSISSSSTESPDNISATIVTLEYKPKGTPDRSVYGVNTNYLWAAHCLLNNEVAATHLPKYYASGPLGLYRDPETKAVKIPIHVRRSGFKLPDDAAKPVIMIGPGTGVAPFRGFVRERVQQKEQGCDVGTTLLFFGCRRSDEDFLYSDEWDGLFKTLGGDSRLITAFSRETSKKIYVQNRLEENAELIWDLLVNQEAYLYVCGDGKHMAKDVHQAILELAKRFGNHDEEGAAQFVEHLRKEARYQEDVWV</sequence>
<dbReference type="EC" id="1.6.2.4" evidence="16"/>
<dbReference type="Pfam" id="PF00175">
    <property type="entry name" value="NAD_binding_1"/>
    <property type="match status" value="1"/>
</dbReference>
<keyword evidence="4" id="KW-0288">FMN</keyword>
<evidence type="ECO:0000256" key="3">
    <source>
        <dbReference type="ARBA" id="ARBA00022630"/>
    </source>
</evidence>
<dbReference type="PRINTS" id="PR00371">
    <property type="entry name" value="FPNCR"/>
</dbReference>
<dbReference type="PANTHER" id="PTHR19384">
    <property type="entry name" value="NITRIC OXIDE SYNTHASE-RELATED"/>
    <property type="match status" value="1"/>
</dbReference>
<dbReference type="InterPro" id="IPR039261">
    <property type="entry name" value="FNR_nucleotide-bd"/>
</dbReference>
<keyword evidence="7" id="KW-0274">FAD</keyword>
<evidence type="ECO:0000313" key="20">
    <source>
        <dbReference type="Proteomes" id="UP001448207"/>
    </source>
</evidence>
<dbReference type="InterPro" id="IPR001094">
    <property type="entry name" value="Flavdoxin-like"/>
</dbReference>
<dbReference type="PROSITE" id="PS50902">
    <property type="entry name" value="FLAVODOXIN_LIKE"/>
    <property type="match status" value="1"/>
</dbReference>
<comment type="function">
    <text evidence="16">This enzyme is required for electron transfer from NADP to cytochrome P450.</text>
</comment>
<evidence type="ECO:0000256" key="8">
    <source>
        <dbReference type="ARBA" id="ARBA00022857"/>
    </source>
</evidence>
<dbReference type="PROSITE" id="PS51384">
    <property type="entry name" value="FAD_FR"/>
    <property type="match status" value="1"/>
</dbReference>
<evidence type="ECO:0000259" key="17">
    <source>
        <dbReference type="PROSITE" id="PS50902"/>
    </source>
</evidence>
<dbReference type="InterPro" id="IPR001433">
    <property type="entry name" value="OxRdtase_FAD/NAD-bd"/>
</dbReference>
<keyword evidence="14" id="KW-1207">Sterol metabolism</keyword>
<dbReference type="SUPFAM" id="SSF52218">
    <property type="entry name" value="Flavoproteins"/>
    <property type="match status" value="1"/>
</dbReference>
<keyword evidence="12" id="KW-0756">Sterol biosynthesis</keyword>
<dbReference type="Pfam" id="PF00667">
    <property type="entry name" value="FAD_binding_1"/>
    <property type="match status" value="1"/>
</dbReference>
<dbReference type="InterPro" id="IPR029039">
    <property type="entry name" value="Flavoprotein-like_sf"/>
</dbReference>
<keyword evidence="9" id="KW-0443">Lipid metabolism</keyword>
<evidence type="ECO:0000256" key="4">
    <source>
        <dbReference type="ARBA" id="ARBA00022643"/>
    </source>
</evidence>
<feature type="domain" description="FAD-binding FR-type" evidence="18">
    <location>
        <begin position="273"/>
        <end position="525"/>
    </location>
</feature>
<keyword evidence="9" id="KW-0752">Steroid biosynthesis</keyword>
<evidence type="ECO:0000256" key="2">
    <source>
        <dbReference type="ARBA" id="ARBA00001974"/>
    </source>
</evidence>
<keyword evidence="11 16" id="KW-0560">Oxidoreductase</keyword>
<comment type="caution">
    <text evidence="19">The sequence shown here is derived from an EMBL/GenBank/DDBJ whole genome shotgun (WGS) entry which is preliminary data.</text>
</comment>
<keyword evidence="9" id="KW-0444">Lipid biosynthesis</keyword>
<evidence type="ECO:0000256" key="14">
    <source>
        <dbReference type="ARBA" id="ARBA00023166"/>
    </source>
</evidence>
<evidence type="ECO:0000256" key="16">
    <source>
        <dbReference type="PIRNR" id="PIRNR000208"/>
    </source>
</evidence>
<comment type="cofactor">
    <cofactor evidence="2">
        <name>FAD</name>
        <dbReference type="ChEBI" id="CHEBI:57692"/>
    </cofactor>
</comment>
<name>A0ABR3BAM4_PHYBL</name>
<keyword evidence="5" id="KW-0812">Transmembrane</keyword>
<evidence type="ECO:0000256" key="15">
    <source>
        <dbReference type="ARBA" id="ARBA00023221"/>
    </source>
</evidence>
<evidence type="ECO:0000256" key="7">
    <source>
        <dbReference type="ARBA" id="ARBA00022827"/>
    </source>
</evidence>
<evidence type="ECO:0000313" key="19">
    <source>
        <dbReference type="EMBL" id="KAL0095906.1"/>
    </source>
</evidence>
<evidence type="ECO:0000256" key="1">
    <source>
        <dbReference type="ARBA" id="ARBA00001917"/>
    </source>
</evidence>
<dbReference type="Gene3D" id="3.40.50.360">
    <property type="match status" value="1"/>
</dbReference>
<dbReference type="Gene3D" id="3.40.50.80">
    <property type="entry name" value="Nucleotide-binding domain of ferredoxin-NADP reductase (FNR) module"/>
    <property type="match status" value="1"/>
</dbReference>
<comment type="subcellular location">
    <subcellularLocation>
        <location evidence="16">Endoplasmic reticulum membrane</location>
    </subcellularLocation>
</comment>
<evidence type="ECO:0000256" key="10">
    <source>
        <dbReference type="ARBA" id="ARBA00022989"/>
    </source>
</evidence>
<dbReference type="Pfam" id="PF00258">
    <property type="entry name" value="Flavodoxin_1"/>
    <property type="match status" value="1"/>
</dbReference>
<comment type="catalytic activity">
    <reaction evidence="16">
        <text>2 oxidized [cytochrome P450] + NADPH = 2 reduced [cytochrome P450] + NADP(+) + H(+)</text>
        <dbReference type="Rhea" id="RHEA:24040"/>
        <dbReference type="Rhea" id="RHEA-COMP:14627"/>
        <dbReference type="Rhea" id="RHEA-COMP:14628"/>
        <dbReference type="ChEBI" id="CHEBI:15378"/>
        <dbReference type="ChEBI" id="CHEBI:55376"/>
        <dbReference type="ChEBI" id="CHEBI:57783"/>
        <dbReference type="ChEBI" id="CHEBI:58349"/>
        <dbReference type="ChEBI" id="CHEBI:60344"/>
        <dbReference type="EC" id="1.6.2.4"/>
    </reaction>
</comment>
<dbReference type="Gene3D" id="2.40.30.10">
    <property type="entry name" value="Translation factors"/>
    <property type="match status" value="2"/>
</dbReference>
<evidence type="ECO:0000256" key="11">
    <source>
        <dbReference type="ARBA" id="ARBA00023002"/>
    </source>
</evidence>
<evidence type="ECO:0000256" key="9">
    <source>
        <dbReference type="ARBA" id="ARBA00022955"/>
    </source>
</evidence>
<gene>
    <name evidence="19" type="ORF">J3Q64DRAFT_1854311</name>
</gene>
<dbReference type="InterPro" id="IPR017927">
    <property type="entry name" value="FAD-bd_FR_type"/>
</dbReference>
<dbReference type="Gene3D" id="1.20.990.10">
    <property type="entry name" value="NADPH-cytochrome p450 Reductase, Chain A, domain 3"/>
    <property type="match status" value="1"/>
</dbReference>
<keyword evidence="6 16" id="KW-0256">Endoplasmic reticulum</keyword>
<keyword evidence="8 16" id="KW-0521">NADP</keyword>
<dbReference type="InterPro" id="IPR023173">
    <property type="entry name" value="NADPH_Cyt_P450_Rdtase_alpha"/>
</dbReference>
<keyword evidence="3" id="KW-0285">Flavoprotein</keyword>
<dbReference type="InterPro" id="IPR008254">
    <property type="entry name" value="Flavodoxin/NO_synth"/>
</dbReference>
<accession>A0ABR3BAM4</accession>
<dbReference type="InterPro" id="IPR023208">
    <property type="entry name" value="P450R"/>
</dbReference>
<comment type="similarity">
    <text evidence="16">In the C-terminal section; belongs to the flavoprotein pyridine nucleotide cytochrome reductase family.</text>
</comment>